<feature type="compositionally biased region" description="Low complexity" evidence="1">
    <location>
        <begin position="157"/>
        <end position="175"/>
    </location>
</feature>
<sequence length="302" mass="30977">MADFAPPPGPPPPKVPEGWKAVWNDQYHEWFFVNLYTKQSSWEKPTEPVYPPGEAPPSGAPPSYGGVASSHPTGTSEKSTFSSNNPYGSQQPGISEDEKLARKLQEEEQTRAGRSSGDANRGASNDYYGQPQGGYGASGPSVAGAAHSGGYPAPGGYSQEQSYQPQQQQQQQQYDDQSRGKSKGGILGKLMGKVGGGSHGSSHQPQGYGQPAYGGQSMYASQGAYGRPGYAMPAGRRPGGGGMGAGGIAMGAGAGLLGGAMLGSAMGDSGDHGDTYVENNYGDDGGDMGDDGGDMGDMGGDF</sequence>
<dbReference type="OrthoDB" id="2530521at2759"/>
<evidence type="ECO:0000313" key="4">
    <source>
        <dbReference type="Proteomes" id="UP000800082"/>
    </source>
</evidence>
<evidence type="ECO:0000259" key="2">
    <source>
        <dbReference type="PROSITE" id="PS50020"/>
    </source>
</evidence>
<proteinExistence type="predicted"/>
<gene>
    <name evidence="3" type="ORF">M421DRAFT_209513</name>
</gene>
<name>A0A6A5RJF2_9PLEO</name>
<keyword evidence="4" id="KW-1185">Reference proteome</keyword>
<organism evidence="3 4">
    <name type="scientific">Didymella exigua CBS 183.55</name>
    <dbReference type="NCBI Taxonomy" id="1150837"/>
    <lineage>
        <taxon>Eukaryota</taxon>
        <taxon>Fungi</taxon>
        <taxon>Dikarya</taxon>
        <taxon>Ascomycota</taxon>
        <taxon>Pezizomycotina</taxon>
        <taxon>Dothideomycetes</taxon>
        <taxon>Pleosporomycetidae</taxon>
        <taxon>Pleosporales</taxon>
        <taxon>Pleosporineae</taxon>
        <taxon>Didymellaceae</taxon>
        <taxon>Didymella</taxon>
    </lineage>
</organism>
<feature type="compositionally biased region" description="Basic and acidic residues" evidence="1">
    <location>
        <begin position="96"/>
        <end position="111"/>
    </location>
</feature>
<reference evidence="3" key="1">
    <citation type="journal article" date="2020" name="Stud. Mycol.">
        <title>101 Dothideomycetes genomes: a test case for predicting lifestyles and emergence of pathogens.</title>
        <authorList>
            <person name="Haridas S."/>
            <person name="Albert R."/>
            <person name="Binder M."/>
            <person name="Bloem J."/>
            <person name="Labutti K."/>
            <person name="Salamov A."/>
            <person name="Andreopoulos B."/>
            <person name="Baker S."/>
            <person name="Barry K."/>
            <person name="Bills G."/>
            <person name="Bluhm B."/>
            <person name="Cannon C."/>
            <person name="Castanera R."/>
            <person name="Culley D."/>
            <person name="Daum C."/>
            <person name="Ezra D."/>
            <person name="Gonzalez J."/>
            <person name="Henrissat B."/>
            <person name="Kuo A."/>
            <person name="Liang C."/>
            <person name="Lipzen A."/>
            <person name="Lutzoni F."/>
            <person name="Magnuson J."/>
            <person name="Mondo S."/>
            <person name="Nolan M."/>
            <person name="Ohm R."/>
            <person name="Pangilinan J."/>
            <person name="Park H.-J."/>
            <person name="Ramirez L."/>
            <person name="Alfaro M."/>
            <person name="Sun H."/>
            <person name="Tritt A."/>
            <person name="Yoshinaga Y."/>
            <person name="Zwiers L.-H."/>
            <person name="Turgeon B."/>
            <person name="Goodwin S."/>
            <person name="Spatafora J."/>
            <person name="Crous P."/>
            <person name="Grigoriev I."/>
        </authorList>
    </citation>
    <scope>NUCLEOTIDE SEQUENCE</scope>
    <source>
        <strain evidence="3">CBS 183.55</strain>
    </source>
</reference>
<evidence type="ECO:0000313" key="3">
    <source>
        <dbReference type="EMBL" id="KAF1926546.1"/>
    </source>
</evidence>
<dbReference type="AlphaFoldDB" id="A0A6A5RJF2"/>
<dbReference type="Gene3D" id="2.20.70.10">
    <property type="match status" value="1"/>
</dbReference>
<dbReference type="EMBL" id="ML978976">
    <property type="protein sequence ID" value="KAF1926546.1"/>
    <property type="molecule type" value="Genomic_DNA"/>
</dbReference>
<dbReference type="RefSeq" id="XP_033446798.1">
    <property type="nucleotide sequence ID" value="XM_033588208.1"/>
</dbReference>
<dbReference type="PROSITE" id="PS50020">
    <property type="entry name" value="WW_DOMAIN_2"/>
    <property type="match status" value="1"/>
</dbReference>
<dbReference type="InterPro" id="IPR001202">
    <property type="entry name" value="WW_dom"/>
</dbReference>
<feature type="region of interest" description="Disordered" evidence="1">
    <location>
        <begin position="274"/>
        <end position="302"/>
    </location>
</feature>
<dbReference type="SMART" id="SM00456">
    <property type="entry name" value="WW"/>
    <property type="match status" value="1"/>
</dbReference>
<feature type="compositionally biased region" description="Low complexity" evidence="1">
    <location>
        <begin position="200"/>
        <end position="216"/>
    </location>
</feature>
<feature type="compositionally biased region" description="Pro residues" evidence="1">
    <location>
        <begin position="48"/>
        <end position="60"/>
    </location>
</feature>
<dbReference type="Proteomes" id="UP000800082">
    <property type="component" value="Unassembled WGS sequence"/>
</dbReference>
<dbReference type="CDD" id="cd00201">
    <property type="entry name" value="WW"/>
    <property type="match status" value="1"/>
</dbReference>
<feature type="domain" description="WW" evidence="2">
    <location>
        <begin position="13"/>
        <end position="47"/>
    </location>
</feature>
<dbReference type="Pfam" id="PF00397">
    <property type="entry name" value="WW"/>
    <property type="match status" value="1"/>
</dbReference>
<feature type="compositionally biased region" description="Acidic residues" evidence="1">
    <location>
        <begin position="284"/>
        <end position="294"/>
    </location>
</feature>
<accession>A0A6A5RJF2</accession>
<feature type="region of interest" description="Disordered" evidence="1">
    <location>
        <begin position="42"/>
        <end position="220"/>
    </location>
</feature>
<protein>
    <recommendedName>
        <fullName evidence="2">WW domain-containing protein</fullName>
    </recommendedName>
</protein>
<feature type="compositionally biased region" description="Low complexity" evidence="1">
    <location>
        <begin position="61"/>
        <end position="70"/>
    </location>
</feature>
<dbReference type="GeneID" id="54345855"/>
<evidence type="ECO:0000256" key="1">
    <source>
        <dbReference type="SAM" id="MobiDB-lite"/>
    </source>
</evidence>
<dbReference type="InterPro" id="IPR036020">
    <property type="entry name" value="WW_dom_sf"/>
</dbReference>
<feature type="compositionally biased region" description="Polar residues" evidence="1">
    <location>
        <begin position="71"/>
        <end position="93"/>
    </location>
</feature>
<dbReference type="PROSITE" id="PS01159">
    <property type="entry name" value="WW_DOMAIN_1"/>
    <property type="match status" value="1"/>
</dbReference>
<dbReference type="SUPFAM" id="SSF51045">
    <property type="entry name" value="WW domain"/>
    <property type="match status" value="1"/>
</dbReference>
<feature type="compositionally biased region" description="Gly residues" evidence="1">
    <location>
        <begin position="183"/>
        <end position="199"/>
    </location>
</feature>